<dbReference type="InterPro" id="IPR041413">
    <property type="entry name" value="MLTR_LBD"/>
</dbReference>
<name>A0ABV1VJL6_9ACTN</name>
<dbReference type="Pfam" id="PF17765">
    <property type="entry name" value="MLTR_LBD"/>
    <property type="match status" value="1"/>
</dbReference>
<dbReference type="EMBL" id="JBEPCV010000024">
    <property type="protein sequence ID" value="MER6906707.1"/>
    <property type="molecule type" value="Genomic_DNA"/>
</dbReference>
<dbReference type="InterPro" id="IPR010982">
    <property type="entry name" value="Lambda_DNA-bd_dom_sf"/>
</dbReference>
<dbReference type="Proteomes" id="UP001490330">
    <property type="component" value="Unassembled WGS sequence"/>
</dbReference>
<comment type="caution">
    <text evidence="3">The sequence shown here is derived from an EMBL/GenBank/DDBJ whole genome shotgun (WGS) entry which is preliminary data.</text>
</comment>
<dbReference type="SUPFAM" id="SSF47413">
    <property type="entry name" value="lambda repressor-like DNA-binding domains"/>
    <property type="match status" value="1"/>
</dbReference>
<proteinExistence type="predicted"/>
<dbReference type="Gene3D" id="1.10.260.40">
    <property type="entry name" value="lambda repressor-like DNA-binding domains"/>
    <property type="match status" value="1"/>
</dbReference>
<feature type="compositionally biased region" description="Polar residues" evidence="1">
    <location>
        <begin position="311"/>
        <end position="332"/>
    </location>
</feature>
<evidence type="ECO:0000313" key="4">
    <source>
        <dbReference type="Proteomes" id="UP001490330"/>
    </source>
</evidence>
<feature type="region of interest" description="Disordered" evidence="1">
    <location>
        <begin position="280"/>
        <end position="332"/>
    </location>
</feature>
<dbReference type="CDD" id="cd00093">
    <property type="entry name" value="HTH_XRE"/>
    <property type="match status" value="1"/>
</dbReference>
<dbReference type="PANTHER" id="PTHR35010">
    <property type="entry name" value="BLL4672 PROTEIN-RELATED"/>
    <property type="match status" value="1"/>
</dbReference>
<organism evidence="3 4">
    <name type="scientific">Streptomyces flaveolus</name>
    <dbReference type="NCBI Taxonomy" id="67297"/>
    <lineage>
        <taxon>Bacteria</taxon>
        <taxon>Bacillati</taxon>
        <taxon>Actinomycetota</taxon>
        <taxon>Actinomycetes</taxon>
        <taxon>Kitasatosporales</taxon>
        <taxon>Streptomycetaceae</taxon>
        <taxon>Streptomyces</taxon>
    </lineage>
</organism>
<dbReference type="Gene3D" id="3.30.450.180">
    <property type="match status" value="1"/>
</dbReference>
<dbReference type="PROSITE" id="PS50943">
    <property type="entry name" value="HTH_CROC1"/>
    <property type="match status" value="1"/>
</dbReference>
<reference evidence="3 4" key="1">
    <citation type="submission" date="2024-06" db="EMBL/GenBank/DDBJ databases">
        <title>The Natural Products Discovery Center: Release of the First 8490 Sequenced Strains for Exploring Actinobacteria Biosynthetic Diversity.</title>
        <authorList>
            <person name="Kalkreuter E."/>
            <person name="Kautsar S.A."/>
            <person name="Yang D."/>
            <person name="Bader C.D."/>
            <person name="Teijaro C.N."/>
            <person name="Fluegel L."/>
            <person name="Davis C.M."/>
            <person name="Simpson J.R."/>
            <person name="Lauterbach L."/>
            <person name="Steele A.D."/>
            <person name="Gui C."/>
            <person name="Meng S."/>
            <person name="Li G."/>
            <person name="Viehrig K."/>
            <person name="Ye F."/>
            <person name="Su P."/>
            <person name="Kiefer A.F."/>
            <person name="Nichols A."/>
            <person name="Cepeda A.J."/>
            <person name="Yan W."/>
            <person name="Fan B."/>
            <person name="Jiang Y."/>
            <person name="Adhikari A."/>
            <person name="Zheng C.-J."/>
            <person name="Schuster L."/>
            <person name="Cowan T.M."/>
            <person name="Smanski M.J."/>
            <person name="Chevrette M.G."/>
            <person name="De Carvalho L.P.S."/>
            <person name="Shen B."/>
        </authorList>
    </citation>
    <scope>NUCLEOTIDE SEQUENCE [LARGE SCALE GENOMIC DNA]</scope>
    <source>
        <strain evidence="3 4">NPDC000632</strain>
    </source>
</reference>
<protein>
    <submittedName>
        <fullName evidence="3">Helix-turn-helix domain-containing protein</fullName>
    </submittedName>
</protein>
<sequence length="332" mass="36058">MAATGDARGTELGRYLKARRAQVRPEDVGLPAGAGLRRTPGLRREELAALAGVSVDYYIRLERGRETNPSPAVVDALGRALRLRGDGYERLHELAELASGRPSELPASSDHGVRDSVLRMLESVRPLPAYVVSRFNRVLAANPPGRRLLPGLWEWPEDQRNLTRYLFLHPVGRTLYEPWEDTVARSVAHLRAVAGAAPDDPELTTLVGELVLKSPEFARLWERYDVCERGGGQKSFRHPKAGEMTLTYEVMQLARTGGQRMVVYQAVPGTADETNMLRLDPARHGDEPVPAERPGPAGGPGSPAAPVLTGAVSTGLSGSDVSRTSGGRTARR</sequence>
<evidence type="ECO:0000313" key="3">
    <source>
        <dbReference type="EMBL" id="MER6906707.1"/>
    </source>
</evidence>
<dbReference type="RefSeq" id="WP_318216091.1">
    <property type="nucleotide sequence ID" value="NZ_JBEPCO010000011.1"/>
</dbReference>
<dbReference type="PANTHER" id="PTHR35010:SF2">
    <property type="entry name" value="BLL4672 PROTEIN"/>
    <property type="match status" value="1"/>
</dbReference>
<feature type="domain" description="HTH cro/C1-type" evidence="2">
    <location>
        <begin position="41"/>
        <end position="88"/>
    </location>
</feature>
<gene>
    <name evidence="3" type="ORF">ABT322_23800</name>
</gene>
<keyword evidence="4" id="KW-1185">Reference proteome</keyword>
<accession>A0ABV1VJL6</accession>
<dbReference type="InterPro" id="IPR001387">
    <property type="entry name" value="Cro/C1-type_HTH"/>
</dbReference>
<dbReference type="Pfam" id="PF13560">
    <property type="entry name" value="HTH_31"/>
    <property type="match status" value="1"/>
</dbReference>
<evidence type="ECO:0000259" key="2">
    <source>
        <dbReference type="PROSITE" id="PS50943"/>
    </source>
</evidence>
<evidence type="ECO:0000256" key="1">
    <source>
        <dbReference type="SAM" id="MobiDB-lite"/>
    </source>
</evidence>
<dbReference type="SMART" id="SM00530">
    <property type="entry name" value="HTH_XRE"/>
    <property type="match status" value="1"/>
</dbReference>